<evidence type="ECO:0000313" key="2">
    <source>
        <dbReference type="Proteomes" id="UP000632063"/>
    </source>
</evidence>
<dbReference type="Proteomes" id="UP000632063">
    <property type="component" value="Unassembled WGS sequence"/>
</dbReference>
<dbReference type="RefSeq" id="WP_192148360.1">
    <property type="nucleotide sequence ID" value="NZ_JACYXI010000007.1"/>
</dbReference>
<accession>A0ABR9CMW9</accession>
<reference evidence="1 2" key="2">
    <citation type="journal article" date="2021" name="Int. J. Syst. Evol. Microbiol.">
        <title>Roseibium litorale sp. nov., isolated from a tidal flat sediment and proposal for the reclassification of Labrenzia polysiphoniae as Roseibium polysiphoniae comb. nov.</title>
        <authorList>
            <person name="Liu Y."/>
            <person name="Pei T."/>
            <person name="Du J."/>
            <person name="Chao M."/>
            <person name="Deng M.R."/>
            <person name="Zhu H."/>
        </authorList>
    </citation>
    <scope>NUCLEOTIDE SEQUENCE [LARGE SCALE GENOMIC DNA]</scope>
    <source>
        <strain evidence="1 2">4C16A</strain>
    </source>
</reference>
<dbReference type="InterPro" id="IPR008318">
    <property type="entry name" value="UCP030820"/>
</dbReference>
<gene>
    <name evidence="1" type="ORF">IG616_11720</name>
</gene>
<evidence type="ECO:0000313" key="1">
    <source>
        <dbReference type="EMBL" id="MBD8892219.1"/>
    </source>
</evidence>
<reference evidence="2" key="1">
    <citation type="submission" date="2020-09" db="EMBL/GenBank/DDBJ databases">
        <title>The genome sequence of strain Labrenzia suaedae 4C16A.</title>
        <authorList>
            <person name="Liu Y."/>
        </authorList>
    </citation>
    <scope>NUCLEOTIDE SEQUENCE [LARGE SCALE GENOMIC DNA]</scope>
    <source>
        <strain evidence="2">4C16A</strain>
    </source>
</reference>
<keyword evidence="2" id="KW-1185">Reference proteome</keyword>
<dbReference type="PIRSF" id="PIRSF030820">
    <property type="entry name" value="UCP030820"/>
    <property type="match status" value="1"/>
</dbReference>
<proteinExistence type="predicted"/>
<name>A0ABR9CMW9_9HYPH</name>
<protein>
    <submittedName>
        <fullName evidence="1">DUF934 domain-containing protein</fullName>
    </submittedName>
</protein>
<dbReference type="Pfam" id="PF06073">
    <property type="entry name" value="DUF934"/>
    <property type="match status" value="1"/>
</dbReference>
<organism evidence="1 2">
    <name type="scientific">Roseibium litorale</name>
    <dbReference type="NCBI Taxonomy" id="2803841"/>
    <lineage>
        <taxon>Bacteria</taxon>
        <taxon>Pseudomonadati</taxon>
        <taxon>Pseudomonadota</taxon>
        <taxon>Alphaproteobacteria</taxon>
        <taxon>Hyphomicrobiales</taxon>
        <taxon>Stappiaceae</taxon>
        <taxon>Roseibium</taxon>
    </lineage>
</organism>
<sequence length="178" mass="19287">MSKIYKNGAFHDEDWIRVASEEPVPASGNVLVPLARYLADAESLSGSAASIAVLVAPGDNVEDIVAHLDKLALVAVDFPKFSDGRGFSSARILREEFGYKGDIRAVGFYILDQIPLLRRCGVSSFEIVKPEVLAALEKGEWPEVTRYLQPVGSVEEAPAGTRPWARLSLRSSTAEAAE</sequence>
<comment type="caution">
    <text evidence="1">The sequence shown here is derived from an EMBL/GenBank/DDBJ whole genome shotgun (WGS) entry which is preliminary data.</text>
</comment>
<dbReference type="EMBL" id="JACYXI010000007">
    <property type="protein sequence ID" value="MBD8892219.1"/>
    <property type="molecule type" value="Genomic_DNA"/>
</dbReference>